<accession>A0A7Y7IGK4</accession>
<evidence type="ECO:0000313" key="2">
    <source>
        <dbReference type="Proteomes" id="UP000543556"/>
    </source>
</evidence>
<gene>
    <name evidence="1" type="ORF">G6034_09355</name>
</gene>
<keyword evidence="2" id="KW-1185">Reference proteome</keyword>
<dbReference type="EMBL" id="JAAMFM010000011">
    <property type="protein sequence ID" value="NVM95120.1"/>
    <property type="molecule type" value="Genomic_DNA"/>
</dbReference>
<sequence>MSIFDDIKGRAEGLLRGHEVQVKDGIQKAGDFIDSKTGEKFKDQIDGVQQAASDFVDRPKA</sequence>
<protein>
    <submittedName>
        <fullName evidence="1">Antitoxin</fullName>
    </submittedName>
</protein>
<name>A0A7Y7IGK4_9MICC</name>
<evidence type="ECO:0000313" key="1">
    <source>
        <dbReference type="EMBL" id="NVM95120.1"/>
    </source>
</evidence>
<proteinExistence type="predicted"/>
<comment type="caution">
    <text evidence="1">The sequence shown here is derived from an EMBL/GenBank/DDBJ whole genome shotgun (WGS) entry which is preliminary data.</text>
</comment>
<dbReference type="AlphaFoldDB" id="A0A7Y7IGK4"/>
<dbReference type="Proteomes" id="UP000543556">
    <property type="component" value="Unassembled WGS sequence"/>
</dbReference>
<organism evidence="1 2">
    <name type="scientific">Arthrobacter wenxiniae</name>
    <dbReference type="NCBI Taxonomy" id="2713570"/>
    <lineage>
        <taxon>Bacteria</taxon>
        <taxon>Bacillati</taxon>
        <taxon>Actinomycetota</taxon>
        <taxon>Actinomycetes</taxon>
        <taxon>Micrococcales</taxon>
        <taxon>Micrococcaceae</taxon>
        <taxon>Arthrobacter</taxon>
    </lineage>
</organism>
<dbReference type="Pfam" id="PF14013">
    <property type="entry name" value="MT0933_antitox"/>
    <property type="match status" value="1"/>
</dbReference>
<dbReference type="InterPro" id="IPR028037">
    <property type="entry name" value="Antitoxin_Rv0909/MT0933"/>
</dbReference>
<dbReference type="RefSeq" id="WP_176634844.1">
    <property type="nucleotide sequence ID" value="NZ_JAAMFM010000011.1"/>
</dbReference>
<reference evidence="1 2" key="1">
    <citation type="submission" date="2020-02" db="EMBL/GenBank/DDBJ databases">
        <title>Genome sequence of strain AETb3-4.</title>
        <authorList>
            <person name="Gao J."/>
            <person name="Zhang X."/>
        </authorList>
    </citation>
    <scope>NUCLEOTIDE SEQUENCE [LARGE SCALE GENOMIC DNA]</scope>
    <source>
        <strain evidence="1 2">AETb3-4</strain>
    </source>
</reference>